<evidence type="ECO:0000256" key="2">
    <source>
        <dbReference type="ARBA" id="ARBA00023125"/>
    </source>
</evidence>
<keyword evidence="6" id="KW-1185">Reference proteome</keyword>
<dbReference type="PANTHER" id="PTHR44688:SF16">
    <property type="entry name" value="DNA-BINDING TRANSCRIPTIONAL ACTIVATOR DEVR_DOSR"/>
    <property type="match status" value="1"/>
</dbReference>
<dbReference type="SMART" id="SM00421">
    <property type="entry name" value="HTH_LUXR"/>
    <property type="match status" value="1"/>
</dbReference>
<evidence type="ECO:0000313" key="6">
    <source>
        <dbReference type="Proteomes" id="UP000509367"/>
    </source>
</evidence>
<dbReference type="Pfam" id="PF03472">
    <property type="entry name" value="Autoind_bind"/>
    <property type="match status" value="1"/>
</dbReference>
<dbReference type="GO" id="GO:0003677">
    <property type="term" value="F:DNA binding"/>
    <property type="evidence" value="ECO:0007669"/>
    <property type="project" value="UniProtKB-KW"/>
</dbReference>
<keyword evidence="1" id="KW-0805">Transcription regulation</keyword>
<evidence type="ECO:0000256" key="3">
    <source>
        <dbReference type="ARBA" id="ARBA00023163"/>
    </source>
</evidence>
<proteinExistence type="predicted"/>
<dbReference type="PRINTS" id="PR00038">
    <property type="entry name" value="HTHLUXR"/>
</dbReference>
<feature type="domain" description="HTH luxR-type" evidence="4">
    <location>
        <begin position="170"/>
        <end position="235"/>
    </location>
</feature>
<dbReference type="InterPro" id="IPR005143">
    <property type="entry name" value="TF_LuxR_autoind-bd_dom"/>
</dbReference>
<keyword evidence="3" id="KW-0804">Transcription</keyword>
<dbReference type="CDD" id="cd06170">
    <property type="entry name" value="LuxR_C_like"/>
    <property type="match status" value="1"/>
</dbReference>
<name>A0A6N1VJ76_9HYPH</name>
<dbReference type="PROSITE" id="PS50043">
    <property type="entry name" value="HTH_LUXR_2"/>
    <property type="match status" value="1"/>
</dbReference>
<dbReference type="PANTHER" id="PTHR44688">
    <property type="entry name" value="DNA-BINDING TRANSCRIPTIONAL ACTIVATOR DEVR_DOSR"/>
    <property type="match status" value="1"/>
</dbReference>
<accession>A0A6N1VJ76</accession>
<dbReference type="AlphaFoldDB" id="A0A6N1VJ76"/>
<evidence type="ECO:0000313" key="5">
    <source>
        <dbReference type="EMBL" id="QKV19279.1"/>
    </source>
</evidence>
<evidence type="ECO:0000259" key="4">
    <source>
        <dbReference type="PROSITE" id="PS50043"/>
    </source>
</evidence>
<dbReference type="InterPro" id="IPR016032">
    <property type="entry name" value="Sig_transdc_resp-reg_C-effctor"/>
</dbReference>
<evidence type="ECO:0000256" key="1">
    <source>
        <dbReference type="ARBA" id="ARBA00023015"/>
    </source>
</evidence>
<sequence length="239" mass="26788">MAEDNDLLEAAYGIVNSSDDVQEIVNRIRDLYGLHHCVFHLGQTKLDALDRPYVKTTYSDAWISRYLLKGYINVDPIAREGFLRMLPFDWRELEIDESAAEMMIDAANHDIGASGYSIPVIDRSSRRSLFSVTSKLTGPDWDEFIKARSGDLQEIAFRIHRKALAEVESSTDPMPPLGPREIECLQWTARGKDYLAIAEILGLSGHTVRGYLKSARFKLECATLPQAVAKAISLKIISG</sequence>
<dbReference type="InterPro" id="IPR036693">
    <property type="entry name" value="TF_LuxR_autoind-bd_dom_sf"/>
</dbReference>
<dbReference type="Gene3D" id="3.30.450.80">
    <property type="entry name" value="Transcription factor LuxR-like, autoinducer-binding domain"/>
    <property type="match status" value="1"/>
</dbReference>
<protein>
    <submittedName>
        <fullName evidence="5">LuxR family transcriptional regulator</fullName>
    </submittedName>
</protein>
<dbReference type="Gene3D" id="1.10.10.10">
    <property type="entry name" value="Winged helix-like DNA-binding domain superfamily/Winged helix DNA-binding domain"/>
    <property type="match status" value="1"/>
</dbReference>
<organism evidence="5 6">
    <name type="scientific">Oricola thermophila</name>
    <dbReference type="NCBI Taxonomy" id="2742145"/>
    <lineage>
        <taxon>Bacteria</taxon>
        <taxon>Pseudomonadati</taxon>
        <taxon>Pseudomonadota</taxon>
        <taxon>Alphaproteobacteria</taxon>
        <taxon>Hyphomicrobiales</taxon>
        <taxon>Ahrensiaceae</taxon>
        <taxon>Oricola</taxon>
    </lineage>
</organism>
<keyword evidence="2" id="KW-0238">DNA-binding</keyword>
<dbReference type="Proteomes" id="UP000509367">
    <property type="component" value="Chromosome"/>
</dbReference>
<dbReference type="SUPFAM" id="SSF46894">
    <property type="entry name" value="C-terminal effector domain of the bipartite response regulators"/>
    <property type="match status" value="1"/>
</dbReference>
<dbReference type="EMBL" id="CP054836">
    <property type="protein sequence ID" value="QKV19279.1"/>
    <property type="molecule type" value="Genomic_DNA"/>
</dbReference>
<dbReference type="InterPro" id="IPR036388">
    <property type="entry name" value="WH-like_DNA-bd_sf"/>
</dbReference>
<dbReference type="GO" id="GO:0006355">
    <property type="term" value="P:regulation of DNA-templated transcription"/>
    <property type="evidence" value="ECO:0007669"/>
    <property type="project" value="InterPro"/>
</dbReference>
<dbReference type="PROSITE" id="PS00622">
    <property type="entry name" value="HTH_LUXR_1"/>
    <property type="match status" value="1"/>
</dbReference>
<dbReference type="RefSeq" id="WP_175277171.1">
    <property type="nucleotide sequence ID" value="NZ_CP054836.1"/>
</dbReference>
<dbReference type="SUPFAM" id="SSF75516">
    <property type="entry name" value="Pheromone-binding domain of LuxR-like quorum-sensing transcription factors"/>
    <property type="match status" value="1"/>
</dbReference>
<dbReference type="KEGG" id="orm:HTY61_12840"/>
<reference evidence="5 6" key="1">
    <citation type="submission" date="2020-06" db="EMBL/GenBank/DDBJ databases">
        <title>Oricola thermophila sp. nov. isolated from a tidal sediments.</title>
        <authorList>
            <person name="Kwon K.K."/>
            <person name="Yang S.-H."/>
            <person name="Park M.-J."/>
        </authorList>
    </citation>
    <scope>NUCLEOTIDE SEQUENCE [LARGE SCALE GENOMIC DNA]</scope>
    <source>
        <strain evidence="5 6">MEBiC13590</strain>
    </source>
</reference>
<dbReference type="InterPro" id="IPR000792">
    <property type="entry name" value="Tscrpt_reg_LuxR_C"/>
</dbReference>
<gene>
    <name evidence="5" type="ORF">HTY61_12840</name>
</gene>
<dbReference type="Pfam" id="PF00196">
    <property type="entry name" value="GerE"/>
    <property type="match status" value="1"/>
</dbReference>